<feature type="transmembrane region" description="Helical" evidence="1">
    <location>
        <begin position="21"/>
        <end position="39"/>
    </location>
</feature>
<keyword evidence="1" id="KW-0472">Membrane</keyword>
<reference evidence="2 3" key="1">
    <citation type="submission" date="2016-07" db="EMBL/GenBank/DDBJ databases">
        <title>Pervasive Adenine N6-methylation of Active Genes in Fungi.</title>
        <authorList>
            <consortium name="DOE Joint Genome Institute"/>
            <person name="Mondo S.J."/>
            <person name="Dannebaum R.O."/>
            <person name="Kuo R.C."/>
            <person name="Labutti K."/>
            <person name="Haridas S."/>
            <person name="Kuo A."/>
            <person name="Salamov A."/>
            <person name="Ahrendt S.R."/>
            <person name="Lipzen A."/>
            <person name="Sullivan W."/>
            <person name="Andreopoulos W.B."/>
            <person name="Clum A."/>
            <person name="Lindquist E."/>
            <person name="Daum C."/>
            <person name="Ramamoorthy G.K."/>
            <person name="Gryganskyi A."/>
            <person name="Culley D."/>
            <person name="Magnuson J.K."/>
            <person name="James T.Y."/>
            <person name="O'Malley M.A."/>
            <person name="Stajich J.E."/>
            <person name="Spatafora J.W."/>
            <person name="Visel A."/>
            <person name="Grigoriev I.V."/>
        </authorList>
    </citation>
    <scope>NUCLEOTIDE SEQUENCE [LARGE SCALE GENOMIC DNA]</scope>
    <source>
        <strain evidence="2 3">62-1032</strain>
    </source>
</reference>
<keyword evidence="1" id="KW-1133">Transmembrane helix</keyword>
<dbReference type="InParanoid" id="A0A1Y2DU15"/>
<organism evidence="2 3">
    <name type="scientific">Leucosporidium creatinivorum</name>
    <dbReference type="NCBI Taxonomy" id="106004"/>
    <lineage>
        <taxon>Eukaryota</taxon>
        <taxon>Fungi</taxon>
        <taxon>Dikarya</taxon>
        <taxon>Basidiomycota</taxon>
        <taxon>Pucciniomycotina</taxon>
        <taxon>Microbotryomycetes</taxon>
        <taxon>Leucosporidiales</taxon>
        <taxon>Leucosporidium</taxon>
    </lineage>
</organism>
<accession>A0A1Y2DU15</accession>
<sequence>MILSTDAFLARRQARLVRRGLLLITATITITALLVITSTRHNLSLPVQHGRQGQHPHEPCLVVVMHGSMEGADLRLRVEVDFDEEGVEIVRE</sequence>
<comment type="caution">
    <text evidence="2">The sequence shown here is derived from an EMBL/GenBank/DDBJ whole genome shotgun (WGS) entry which is preliminary data.</text>
</comment>
<keyword evidence="3" id="KW-1185">Reference proteome</keyword>
<evidence type="ECO:0000313" key="2">
    <source>
        <dbReference type="EMBL" id="ORY62737.1"/>
    </source>
</evidence>
<protein>
    <submittedName>
        <fullName evidence="2">Uncharacterized protein</fullName>
    </submittedName>
</protein>
<evidence type="ECO:0000313" key="3">
    <source>
        <dbReference type="Proteomes" id="UP000193467"/>
    </source>
</evidence>
<keyword evidence="1" id="KW-0812">Transmembrane</keyword>
<gene>
    <name evidence="2" type="ORF">BCR35DRAFT_308978</name>
</gene>
<dbReference type="AlphaFoldDB" id="A0A1Y2DU15"/>
<proteinExistence type="predicted"/>
<evidence type="ECO:0000256" key="1">
    <source>
        <dbReference type="SAM" id="Phobius"/>
    </source>
</evidence>
<dbReference type="Proteomes" id="UP000193467">
    <property type="component" value="Unassembled WGS sequence"/>
</dbReference>
<dbReference type="EMBL" id="MCGR01000070">
    <property type="protein sequence ID" value="ORY62737.1"/>
    <property type="molecule type" value="Genomic_DNA"/>
</dbReference>
<name>A0A1Y2DU15_9BASI</name>